<reference evidence="10" key="1">
    <citation type="submission" date="2023-07" db="EMBL/GenBank/DDBJ databases">
        <authorList>
            <consortium name="AG Swart"/>
            <person name="Singh M."/>
            <person name="Singh A."/>
            <person name="Seah K."/>
            <person name="Emmerich C."/>
        </authorList>
    </citation>
    <scope>NUCLEOTIDE SEQUENCE</scope>
    <source>
        <strain evidence="10">DP1</strain>
    </source>
</reference>
<keyword evidence="5" id="KW-0833">Ubl conjugation pathway</keyword>
<accession>A0AAD1U919</accession>
<feature type="domain" description="RING-type" evidence="9">
    <location>
        <begin position="78"/>
        <end position="294"/>
    </location>
</feature>
<keyword evidence="2" id="KW-0479">Metal-binding</keyword>
<feature type="domain" description="RING-type" evidence="8">
    <location>
        <begin position="319"/>
        <end position="370"/>
    </location>
</feature>
<evidence type="ECO:0000256" key="1">
    <source>
        <dbReference type="ARBA" id="ARBA00022679"/>
    </source>
</evidence>
<dbReference type="GO" id="GO:0061630">
    <property type="term" value="F:ubiquitin protein ligase activity"/>
    <property type="evidence" value="ECO:0007669"/>
    <property type="project" value="TreeGrafter"/>
</dbReference>
<evidence type="ECO:0000256" key="7">
    <source>
        <dbReference type="PROSITE-ProRule" id="PRU00175"/>
    </source>
</evidence>
<evidence type="ECO:0008006" key="12">
    <source>
        <dbReference type="Google" id="ProtNLM"/>
    </source>
</evidence>
<name>A0AAD1U919_EUPCR</name>
<protein>
    <recommendedName>
        <fullName evidence="12">RING-type domain-containing protein</fullName>
    </recommendedName>
</protein>
<dbReference type="InterPro" id="IPR017907">
    <property type="entry name" value="Znf_RING_CS"/>
</dbReference>
<evidence type="ECO:0000259" key="8">
    <source>
        <dbReference type="PROSITE" id="PS50089"/>
    </source>
</evidence>
<evidence type="ECO:0000256" key="6">
    <source>
        <dbReference type="ARBA" id="ARBA00022833"/>
    </source>
</evidence>
<dbReference type="PANTHER" id="PTHR45943:SF2">
    <property type="entry name" value="RING-TYPE DOMAIN-CONTAINING PROTEIN"/>
    <property type="match status" value="1"/>
</dbReference>
<dbReference type="InterPro" id="IPR013083">
    <property type="entry name" value="Znf_RING/FYVE/PHD"/>
</dbReference>
<dbReference type="PANTHER" id="PTHR45943">
    <property type="entry name" value="E3 UBIQUITIN-PROTEIN LIGASE MYCBP2"/>
    <property type="match status" value="1"/>
</dbReference>
<dbReference type="Gene3D" id="3.30.40.10">
    <property type="entry name" value="Zinc/RING finger domain, C3HC4 (zinc finger)"/>
    <property type="match status" value="2"/>
</dbReference>
<sequence length="562" mass="63952">MAQPKKGKKKWKCGCGEKFSKKKFKKHVKICEAAVVSSSSSDEEFKYEESPQPRKSGGFFSRLFSFSTTKEPEEYKMRCEGCKECFDSEESNDIHFLENCAHIICHDCLKQITTEKYGKEDTVPCPKCGGPITDYEIKYVLGEDFYNKLQQDAIGNILGEDYSLVHCDCGNMFEFTKSKTDYSVKDENGNTLSKKAAKHYAKRRVRCNACEENFCIKCKVKPYHIGYTCKEYKKFKKGKKCRFCGELIPKSKKKKGAFKKVCDNQECIDQINACCDKIHDCGHPCKGFAGEEDCLSCLHPDCVEENHRPTLDQNDDTFCTICYISGLGEKPCIQLGCKHIFHVDCITEIIQNKWAGPRITFLFKKCPSCKAEIDAYNHPQISELLEEACELEEEIIKLAVERAKVEGIDKDPRLKNKKDEYYNDLERYAMERMSYYTCHQCENPYYGGLKECGNMAQAEGNFNAEELVCGKCSSEGLAGKTDCSIHGKEYIEFKCRYCCTISQWFCFGTTHFCDPCHRIAGRNKITKCPGKDKCGIKVEHPDNGEEFALGCGLCRHAAGSEM</sequence>
<dbReference type="GO" id="GO:0005634">
    <property type="term" value="C:nucleus"/>
    <property type="evidence" value="ECO:0007669"/>
    <property type="project" value="TreeGrafter"/>
</dbReference>
<keyword evidence="1" id="KW-0808">Transferase</keyword>
<dbReference type="SMART" id="SM00184">
    <property type="entry name" value="RING"/>
    <property type="match status" value="2"/>
</dbReference>
<keyword evidence="6" id="KW-0862">Zinc</keyword>
<comment type="caution">
    <text evidence="10">The sequence shown here is derived from an EMBL/GenBank/DDBJ whole genome shotgun (WGS) entry which is preliminary data.</text>
</comment>
<dbReference type="InterPro" id="IPR044066">
    <property type="entry name" value="TRIAD_supradom"/>
</dbReference>
<feature type="domain" description="RING-type" evidence="8">
    <location>
        <begin position="82"/>
        <end position="128"/>
    </location>
</feature>
<gene>
    <name evidence="10" type="ORF">ECRASSUSDP1_LOCUS4186</name>
</gene>
<organism evidence="10 11">
    <name type="scientific">Euplotes crassus</name>
    <dbReference type="NCBI Taxonomy" id="5936"/>
    <lineage>
        <taxon>Eukaryota</taxon>
        <taxon>Sar</taxon>
        <taxon>Alveolata</taxon>
        <taxon>Ciliophora</taxon>
        <taxon>Intramacronucleata</taxon>
        <taxon>Spirotrichea</taxon>
        <taxon>Hypotrichia</taxon>
        <taxon>Euplotida</taxon>
        <taxon>Euplotidae</taxon>
        <taxon>Moneuplotes</taxon>
    </lineage>
</organism>
<keyword evidence="4 7" id="KW-0863">Zinc-finger</keyword>
<dbReference type="SUPFAM" id="SSF57850">
    <property type="entry name" value="RING/U-box"/>
    <property type="match status" value="2"/>
</dbReference>
<dbReference type="EMBL" id="CAMPGE010004015">
    <property type="protein sequence ID" value="CAI2362857.1"/>
    <property type="molecule type" value="Genomic_DNA"/>
</dbReference>
<dbReference type="PROSITE" id="PS50089">
    <property type="entry name" value="ZF_RING_2"/>
    <property type="match status" value="2"/>
</dbReference>
<evidence type="ECO:0000313" key="10">
    <source>
        <dbReference type="EMBL" id="CAI2362857.1"/>
    </source>
</evidence>
<dbReference type="PROSITE" id="PS00518">
    <property type="entry name" value="ZF_RING_1"/>
    <property type="match status" value="1"/>
</dbReference>
<evidence type="ECO:0000256" key="5">
    <source>
        <dbReference type="ARBA" id="ARBA00022786"/>
    </source>
</evidence>
<dbReference type="Proteomes" id="UP001295684">
    <property type="component" value="Unassembled WGS sequence"/>
</dbReference>
<evidence type="ECO:0000256" key="4">
    <source>
        <dbReference type="ARBA" id="ARBA00022771"/>
    </source>
</evidence>
<evidence type="ECO:0000313" key="11">
    <source>
        <dbReference type="Proteomes" id="UP001295684"/>
    </source>
</evidence>
<evidence type="ECO:0000256" key="3">
    <source>
        <dbReference type="ARBA" id="ARBA00022737"/>
    </source>
</evidence>
<dbReference type="GO" id="GO:0008270">
    <property type="term" value="F:zinc ion binding"/>
    <property type="evidence" value="ECO:0007669"/>
    <property type="project" value="UniProtKB-KW"/>
</dbReference>
<dbReference type="AlphaFoldDB" id="A0AAD1U919"/>
<dbReference type="GO" id="GO:0005886">
    <property type="term" value="C:plasma membrane"/>
    <property type="evidence" value="ECO:0007669"/>
    <property type="project" value="TreeGrafter"/>
</dbReference>
<evidence type="ECO:0000256" key="2">
    <source>
        <dbReference type="ARBA" id="ARBA00022723"/>
    </source>
</evidence>
<keyword evidence="3" id="KW-0677">Repeat</keyword>
<keyword evidence="11" id="KW-1185">Reference proteome</keyword>
<dbReference type="InterPro" id="IPR001841">
    <property type="entry name" value="Znf_RING"/>
</dbReference>
<dbReference type="PROSITE" id="PS51873">
    <property type="entry name" value="TRIAD"/>
    <property type="match status" value="1"/>
</dbReference>
<proteinExistence type="predicted"/>
<evidence type="ECO:0000259" key="9">
    <source>
        <dbReference type="PROSITE" id="PS51873"/>
    </source>
</evidence>